<dbReference type="AlphaFoldDB" id="A0A2A3X3U4"/>
<feature type="compositionally biased region" description="Basic and acidic residues" evidence="1">
    <location>
        <begin position="1"/>
        <end position="21"/>
    </location>
</feature>
<proteinExistence type="predicted"/>
<reference evidence="2 3" key="1">
    <citation type="journal article" date="2017" name="Elife">
        <title>Extensive horizontal gene transfer in cheese-associated bacteria.</title>
        <authorList>
            <person name="Bonham K.S."/>
            <person name="Wolfe B.E."/>
            <person name="Dutton R.J."/>
        </authorList>
    </citation>
    <scope>NUCLEOTIDE SEQUENCE [LARGE SCALE GENOMIC DNA]</scope>
    <source>
        <strain evidence="2 3">JB5</strain>
    </source>
</reference>
<dbReference type="EMBL" id="NRGX01000001">
    <property type="protein sequence ID" value="PCC18348.1"/>
    <property type="molecule type" value="Genomic_DNA"/>
</dbReference>
<protein>
    <submittedName>
        <fullName evidence="2">Uncharacterized protein</fullName>
    </submittedName>
</protein>
<sequence>MDSETPHPDFRPEAALRRDRAAQTPPASLFLGVIIWSDDTEQDPTVIADRNPVTLARTM</sequence>
<evidence type="ECO:0000313" key="2">
    <source>
        <dbReference type="EMBL" id="PCC18348.1"/>
    </source>
</evidence>
<feature type="region of interest" description="Disordered" evidence="1">
    <location>
        <begin position="1"/>
        <end position="23"/>
    </location>
</feature>
<organism evidence="2 3">
    <name type="scientific">Brevibacterium aurantiacum</name>
    <dbReference type="NCBI Taxonomy" id="273384"/>
    <lineage>
        <taxon>Bacteria</taxon>
        <taxon>Bacillati</taxon>
        <taxon>Actinomycetota</taxon>
        <taxon>Actinomycetes</taxon>
        <taxon>Micrococcales</taxon>
        <taxon>Brevibacteriaceae</taxon>
        <taxon>Brevibacterium</taxon>
    </lineage>
</organism>
<evidence type="ECO:0000313" key="3">
    <source>
        <dbReference type="Proteomes" id="UP000218377"/>
    </source>
</evidence>
<accession>A0A2A3X3U4</accession>
<gene>
    <name evidence="2" type="ORF">CIK79_08625</name>
</gene>
<evidence type="ECO:0000256" key="1">
    <source>
        <dbReference type="SAM" id="MobiDB-lite"/>
    </source>
</evidence>
<name>A0A2A3X3U4_BREAU</name>
<dbReference type="RefSeq" id="WP_096157923.1">
    <property type="nucleotide sequence ID" value="NZ_NRGX01000001.1"/>
</dbReference>
<dbReference type="Proteomes" id="UP000218377">
    <property type="component" value="Unassembled WGS sequence"/>
</dbReference>
<comment type="caution">
    <text evidence="2">The sequence shown here is derived from an EMBL/GenBank/DDBJ whole genome shotgun (WGS) entry which is preliminary data.</text>
</comment>